<organism evidence="1">
    <name type="scientific">bioreactor metagenome</name>
    <dbReference type="NCBI Taxonomy" id="1076179"/>
    <lineage>
        <taxon>unclassified sequences</taxon>
        <taxon>metagenomes</taxon>
        <taxon>ecological metagenomes</taxon>
    </lineage>
</organism>
<protein>
    <submittedName>
        <fullName evidence="1">Uncharacterized protein</fullName>
    </submittedName>
</protein>
<proteinExistence type="predicted"/>
<name>A0A645DTP5_9ZZZZ</name>
<dbReference type="AntiFam" id="ANF00209">
    <property type="entry name" value="Shadow ORF (opposite thrS)"/>
</dbReference>
<accession>A0A645DTP5</accession>
<dbReference type="AlphaFoldDB" id="A0A645DTP5"/>
<sequence>MGLQQAGLGERRAVHAAQHGLAGIAAPVGAGGAGQLDGADGAGAHQMRPGAEVGKVALTEERQLFALACVLFQQLQLIRLVFFQHAGFVCRQQKLLDGFVFFDDLFHFGLNFFKVFGRKRGGNVEIVIKTAVDGRPDGQLGLREQMPHGLCQHVAGRMPKRLFAVFIVKGQNFKVAVLLQRGAQVDDLAVYLAAGGSLVQPGAQRFCNLCNRGALLKLFDNIVF</sequence>
<dbReference type="EMBL" id="VSSQ01039746">
    <property type="protein sequence ID" value="MPM92860.1"/>
    <property type="molecule type" value="Genomic_DNA"/>
</dbReference>
<evidence type="ECO:0000313" key="1">
    <source>
        <dbReference type="EMBL" id="MPM92860.1"/>
    </source>
</evidence>
<comment type="caution">
    <text evidence="1">The sequence shown here is derived from an EMBL/GenBank/DDBJ whole genome shotgun (WGS) entry which is preliminary data.</text>
</comment>
<reference evidence="1" key="1">
    <citation type="submission" date="2019-08" db="EMBL/GenBank/DDBJ databases">
        <authorList>
            <person name="Kucharzyk K."/>
            <person name="Murdoch R.W."/>
            <person name="Higgins S."/>
            <person name="Loffler F."/>
        </authorList>
    </citation>
    <scope>NUCLEOTIDE SEQUENCE</scope>
</reference>
<gene>
    <name evidence="1" type="ORF">SDC9_139996</name>
</gene>